<dbReference type="GO" id="GO:0042732">
    <property type="term" value="P:D-xylose metabolic process"/>
    <property type="evidence" value="ECO:0007669"/>
    <property type="project" value="UniProtKB-KW"/>
</dbReference>
<keyword evidence="3" id="KW-0859">Xylose metabolism</keyword>
<dbReference type="SUPFAM" id="SSF53067">
    <property type="entry name" value="Actin-like ATPase domain"/>
    <property type="match status" value="1"/>
</dbReference>
<organism evidence="4 5">
    <name type="scientific">Cohnella faecalis</name>
    <dbReference type="NCBI Taxonomy" id="2315694"/>
    <lineage>
        <taxon>Bacteria</taxon>
        <taxon>Bacillati</taxon>
        <taxon>Bacillota</taxon>
        <taxon>Bacilli</taxon>
        <taxon>Bacillales</taxon>
        <taxon>Paenibacillaceae</taxon>
        <taxon>Cohnella</taxon>
    </lineage>
</organism>
<dbReference type="EMBL" id="QXJM01000016">
    <property type="protein sequence ID" value="RIE05113.1"/>
    <property type="molecule type" value="Genomic_DNA"/>
</dbReference>
<comment type="function">
    <text evidence="1">Transcriptional repressor of xylose-utilizing enzymes.</text>
</comment>
<dbReference type="SUPFAM" id="SSF46785">
    <property type="entry name" value="Winged helix' DNA-binding domain"/>
    <property type="match status" value="1"/>
</dbReference>
<comment type="caution">
    <text evidence="4">The sequence shown here is derived from an EMBL/GenBank/DDBJ whole genome shotgun (WGS) entry which is preliminary data.</text>
</comment>
<dbReference type="InterPro" id="IPR043129">
    <property type="entry name" value="ATPase_NBD"/>
</dbReference>
<evidence type="ECO:0000256" key="2">
    <source>
        <dbReference type="ARBA" id="ARBA00006479"/>
    </source>
</evidence>
<dbReference type="Gene3D" id="3.30.420.40">
    <property type="match status" value="2"/>
</dbReference>
<dbReference type="Pfam" id="PF00480">
    <property type="entry name" value="ROK"/>
    <property type="match status" value="1"/>
</dbReference>
<dbReference type="RefSeq" id="WP_119147712.1">
    <property type="nucleotide sequence ID" value="NZ_JBHSOV010000021.1"/>
</dbReference>
<dbReference type="CDD" id="cd23763">
    <property type="entry name" value="ASKHA_ATPase_ROK"/>
    <property type="match status" value="1"/>
</dbReference>
<keyword evidence="5" id="KW-1185">Reference proteome</keyword>
<evidence type="ECO:0000313" key="5">
    <source>
        <dbReference type="Proteomes" id="UP000266340"/>
    </source>
</evidence>
<dbReference type="InterPro" id="IPR036390">
    <property type="entry name" value="WH_DNA-bd_sf"/>
</dbReference>
<evidence type="ECO:0000313" key="4">
    <source>
        <dbReference type="EMBL" id="RIE05113.1"/>
    </source>
</evidence>
<evidence type="ECO:0000256" key="1">
    <source>
        <dbReference type="ARBA" id="ARBA00002486"/>
    </source>
</evidence>
<accession>A0A398CRE8</accession>
<dbReference type="InterPro" id="IPR036388">
    <property type="entry name" value="WH-like_DNA-bd_sf"/>
</dbReference>
<comment type="similarity">
    <text evidence="2">Belongs to the ROK (NagC/XylR) family.</text>
</comment>
<keyword evidence="3" id="KW-0119">Carbohydrate metabolism</keyword>
<dbReference type="Proteomes" id="UP000266340">
    <property type="component" value="Unassembled WGS sequence"/>
</dbReference>
<dbReference type="PANTHER" id="PTHR18964:SF149">
    <property type="entry name" value="BIFUNCTIONAL UDP-N-ACETYLGLUCOSAMINE 2-EPIMERASE_N-ACETYLMANNOSAMINE KINASE"/>
    <property type="match status" value="1"/>
</dbReference>
<dbReference type="AlphaFoldDB" id="A0A398CRE8"/>
<evidence type="ECO:0000256" key="3">
    <source>
        <dbReference type="ARBA" id="ARBA00022629"/>
    </source>
</evidence>
<protein>
    <submittedName>
        <fullName evidence="4">ROK family protein</fullName>
    </submittedName>
</protein>
<proteinExistence type="inferred from homology"/>
<gene>
    <name evidence="4" type="ORF">D3H35_03020</name>
</gene>
<dbReference type="InterPro" id="IPR000600">
    <property type="entry name" value="ROK"/>
</dbReference>
<name>A0A398CRE8_9BACL</name>
<sequence length="340" mass="36658">MKQIGGNAIVIKEVNVNFVRKALKTQGRATKQQLAQATGLSIVTVGTVLRLLLLEGEVLEGEPISSSGGRPARQYEYNAEYALALLLFPHESNGTIKARSTVVNLMGALVFETDEPVETIDMPTLERIIDERIASYPSMRAIGLGLPGAEYDGKMIVSDYEALLGVSVTEHLRTRYGKPVIMENDVNAAVIGYGERTGAGEQSTIVYLFFPERYPPGAGILIQGKLYKGRGHYAGEVANIPLGVSWGDASLMNSFDELCEAIAKLTVAVSSVLDPNVVVLHGRLISQEHLCSIADKCGARLPKTAVPAIMLSNDFEADYLNGLIALTLATLEPTIVLSRK</sequence>
<dbReference type="Gene3D" id="1.10.10.10">
    <property type="entry name" value="Winged helix-like DNA-binding domain superfamily/Winged helix DNA-binding domain"/>
    <property type="match status" value="1"/>
</dbReference>
<dbReference type="PANTHER" id="PTHR18964">
    <property type="entry name" value="ROK (REPRESSOR, ORF, KINASE) FAMILY"/>
    <property type="match status" value="1"/>
</dbReference>
<dbReference type="OrthoDB" id="6501901at2"/>
<reference evidence="4 5" key="1">
    <citation type="submission" date="2018-09" db="EMBL/GenBank/DDBJ databases">
        <title>Cohnella cavernae sp. nov., isolated from a karst cave.</title>
        <authorList>
            <person name="Zhu H."/>
        </authorList>
    </citation>
    <scope>NUCLEOTIDE SEQUENCE [LARGE SCALE GENOMIC DNA]</scope>
    <source>
        <strain evidence="4 5">K2E09-144</strain>
    </source>
</reference>